<keyword evidence="9" id="KW-1185">Reference proteome</keyword>
<dbReference type="InterPro" id="IPR057326">
    <property type="entry name" value="KR_dom"/>
</dbReference>
<proteinExistence type="predicted"/>
<evidence type="ECO:0000256" key="2">
    <source>
        <dbReference type="ARBA" id="ARBA00022553"/>
    </source>
</evidence>
<dbReference type="InterPro" id="IPR018201">
    <property type="entry name" value="Ketoacyl_synth_AS"/>
</dbReference>
<dbReference type="Gene3D" id="1.10.1200.10">
    <property type="entry name" value="ACP-like"/>
    <property type="match status" value="3"/>
</dbReference>
<dbReference type="PROSITE" id="PS50075">
    <property type="entry name" value="CARRIER"/>
    <property type="match status" value="3"/>
</dbReference>
<dbReference type="SUPFAM" id="SSF53901">
    <property type="entry name" value="Thiolase-like"/>
    <property type="match status" value="1"/>
</dbReference>
<dbReference type="PANTHER" id="PTHR43775">
    <property type="entry name" value="FATTY ACID SYNTHASE"/>
    <property type="match status" value="1"/>
</dbReference>
<evidence type="ECO:0000256" key="5">
    <source>
        <dbReference type="SAM" id="MobiDB-lite"/>
    </source>
</evidence>
<dbReference type="Gene3D" id="3.40.50.720">
    <property type="entry name" value="NAD(P)-binding Rossmann-like Domain"/>
    <property type="match status" value="1"/>
</dbReference>
<feature type="region of interest" description="Disordered" evidence="5">
    <location>
        <begin position="1170"/>
        <end position="1210"/>
    </location>
</feature>
<feature type="domain" description="Ketosynthase family 3 (KS3)" evidence="7">
    <location>
        <begin position="112"/>
        <end position="540"/>
    </location>
</feature>
<dbReference type="SMART" id="SM00822">
    <property type="entry name" value="PKS_KR"/>
    <property type="match status" value="1"/>
</dbReference>
<dbReference type="GO" id="GO:0071770">
    <property type="term" value="P:DIM/DIP cell wall layer assembly"/>
    <property type="evidence" value="ECO:0007669"/>
    <property type="project" value="TreeGrafter"/>
</dbReference>
<dbReference type="InterPro" id="IPR016039">
    <property type="entry name" value="Thiolase-like"/>
</dbReference>
<feature type="domain" description="Carrier" evidence="6">
    <location>
        <begin position="1209"/>
        <end position="1284"/>
    </location>
</feature>
<dbReference type="InterPro" id="IPR013968">
    <property type="entry name" value="PKS_KR"/>
</dbReference>
<dbReference type="InterPro" id="IPR050091">
    <property type="entry name" value="PKS_NRPS_Biosynth_Enz"/>
</dbReference>
<keyword evidence="1" id="KW-0596">Phosphopantetheine</keyword>
<reference evidence="8 9" key="1">
    <citation type="submission" date="2019-12" db="EMBL/GenBank/DDBJ databases">
        <title>Nitratireductor arenosus sp. nov., Isolated from sea sand, Jeju island, South Korea.</title>
        <authorList>
            <person name="Kim W."/>
        </authorList>
    </citation>
    <scope>NUCLEOTIDE SEQUENCE [LARGE SCALE GENOMIC DNA]</scope>
    <source>
        <strain evidence="8 9">CAU 1489</strain>
    </source>
</reference>
<dbReference type="PROSITE" id="PS52004">
    <property type="entry name" value="KS3_2"/>
    <property type="match status" value="1"/>
</dbReference>
<evidence type="ECO:0000256" key="3">
    <source>
        <dbReference type="ARBA" id="ARBA00022679"/>
    </source>
</evidence>
<evidence type="ECO:0000259" key="7">
    <source>
        <dbReference type="PROSITE" id="PS52004"/>
    </source>
</evidence>
<dbReference type="Gene3D" id="1.10.1240.100">
    <property type="match status" value="1"/>
</dbReference>
<dbReference type="Proteomes" id="UP000463224">
    <property type="component" value="Unassembled WGS sequence"/>
</dbReference>
<dbReference type="GO" id="GO:0004315">
    <property type="term" value="F:3-oxoacyl-[acyl-carrier-protein] synthase activity"/>
    <property type="evidence" value="ECO:0007669"/>
    <property type="project" value="InterPro"/>
</dbReference>
<dbReference type="InterPro" id="IPR006162">
    <property type="entry name" value="Ppantetheine_attach_site"/>
</dbReference>
<evidence type="ECO:0000259" key="6">
    <source>
        <dbReference type="PROSITE" id="PS50075"/>
    </source>
</evidence>
<gene>
    <name evidence="8" type="ORF">GN330_13915</name>
</gene>
<dbReference type="Pfam" id="PF00550">
    <property type="entry name" value="PP-binding"/>
    <property type="match status" value="3"/>
</dbReference>
<keyword evidence="3" id="KW-0808">Transferase</keyword>
<evidence type="ECO:0000256" key="4">
    <source>
        <dbReference type="ARBA" id="ARBA00054155"/>
    </source>
</evidence>
<dbReference type="InterPro" id="IPR014030">
    <property type="entry name" value="Ketoacyl_synth_N"/>
</dbReference>
<feature type="region of interest" description="Disordered" evidence="5">
    <location>
        <begin position="88"/>
        <end position="110"/>
    </location>
</feature>
<dbReference type="Pfam" id="PF08659">
    <property type="entry name" value="KR"/>
    <property type="match status" value="1"/>
</dbReference>
<dbReference type="PROSITE" id="PS00012">
    <property type="entry name" value="PHOSPHOPANTETHEINE"/>
    <property type="match status" value="2"/>
</dbReference>
<dbReference type="SUPFAM" id="SSF51735">
    <property type="entry name" value="NAD(P)-binding Rossmann-fold domains"/>
    <property type="match status" value="2"/>
</dbReference>
<feature type="domain" description="Carrier" evidence="6">
    <location>
        <begin position="14"/>
        <end position="88"/>
    </location>
</feature>
<dbReference type="InterPro" id="IPR009081">
    <property type="entry name" value="PP-bd_ACP"/>
</dbReference>
<comment type="caution">
    <text evidence="8">The sequence shown here is derived from an EMBL/GenBank/DDBJ whole genome shotgun (WGS) entry which is preliminary data.</text>
</comment>
<dbReference type="CDD" id="cd08953">
    <property type="entry name" value="KR_2_SDR_x"/>
    <property type="match status" value="1"/>
</dbReference>
<feature type="compositionally biased region" description="Low complexity" evidence="5">
    <location>
        <begin position="1182"/>
        <end position="1192"/>
    </location>
</feature>
<dbReference type="FunFam" id="3.40.47.10:FF:000019">
    <property type="entry name" value="Polyketide synthase type I"/>
    <property type="match status" value="1"/>
</dbReference>
<dbReference type="GO" id="GO:0031177">
    <property type="term" value="F:phosphopantetheine binding"/>
    <property type="evidence" value="ECO:0007669"/>
    <property type="project" value="InterPro"/>
</dbReference>
<dbReference type="PANTHER" id="PTHR43775:SF37">
    <property type="entry name" value="SI:DKEY-61P9.11"/>
    <property type="match status" value="1"/>
</dbReference>
<organism evidence="8 9">
    <name type="scientific">Nitratireductor arenosus</name>
    <dbReference type="NCBI Taxonomy" id="2682096"/>
    <lineage>
        <taxon>Bacteria</taxon>
        <taxon>Pseudomonadati</taxon>
        <taxon>Pseudomonadota</taxon>
        <taxon>Alphaproteobacteria</taxon>
        <taxon>Hyphomicrobiales</taxon>
        <taxon>Phyllobacteriaceae</taxon>
        <taxon>Nitratireductor</taxon>
    </lineage>
</organism>
<sequence>MSALEGPGTGGESHDHLEAVKTVAAAVLDLPANDLDPDEALGNLGFDSASLKLFSSRLSDRFDMRVDAVLLFAHPTLQALSVYIAQQKPGRTRPERPEQARAEPAAPQTDRRRDIAIVGVACRLPGAASKEEFWANQRDARNCIREVPKRRWDWRALSGDPLRDPGRTDVRWGGFIEGEDLFAPAFFGISVYEAELMDPQHRLFLKTAWEAIWDAGYDPNGLAGRSVGVFAGVQFQDYQKLLDQKGMLGAQMLTGSAHAMVANRVSYLLDVHGPSEAVDTACSSSLVALHNAVRAIRSGECDLALAGGVNLLLTPDLFVMGRQLGVLSPTGQCRTFDAGADGYVRAEGVGVLVLKPFEAAVRDRDHIYGVVKGTAVNHGGKAASLTAPNSPAQAALVMRALNDAKLLPSDISYVEMHGTGTELGDPIEMEGVKEAFRTLRRQSGQQPSACAVGSVKTNIGHLEPAAGVVGVINVLLSLKHGALPGLSNFRSLNPRVVLDDGFVLQAETGPWPANASDGARAAIVNSFGFGGANASVVVQQHVVPASSRDRAGEVFVPVAASDPDLLKAYAAALARVVRNPEHGFNVDFELGDIAFTLQQRNENRPARAIVHASSRSELLRGFDAIALGEPLPETLAMSGSTAGQTWPAHVVRWLEGGSADWPGIPEARRLPLPVSPWPDRSCWFEARPAEEDEDSRERAEMAYLQPGWRETAAGSPRPLDEKCIWVIGRDNQQIADFTPVLRGVLPPTARLVTSLIEGRAVAPQPSFENWNAENGAPDLIVVLPAGANAAEQADEVHILFELIKDLMERSFGRQIDIFHVARGDFGVRPADDALPALAKSAFLENERLRVHSLYFADLNGQDWRRLVALELAAIPATTPQTIRFDGARLVYGLQPGSVPERQAGDGPWFRDDGVYLFPGGAGELGCRLVERLLREVDATFVITGRSPLAGVVKDRVDALARKAGRSDRMLYVQCDIADRAQTQAMVADIVGRHGRLNGIVNLVTAHNDAYIYNEQWEDFSAVIASKVAGSVNLDLATAELDLDFVVAFSSLASLGFAGGADYAYACAFQNAFANWRNREVAAGRRHGRSYAVSWSRWKWDKYVTEDVDAWFLSLGYQFMDADTGIRALRNVMAQPVTDILAMYGDRDRIMGHLDPASGLLLKRRGGEAVAAPGQQTLPQSPTPDATAASPATPDRHVAATEAAARPPRSEYGDLEGNLVAVVCELLKLDDLDSRTSLPSVGLDSVMAIRLIMLIEQRLSKSLSPKELLSNQTVAELAAHIGSTENRPEAAAAKDDLEEDLVTIVRELLKLDDLDPQTQLPSVGLDSVMAVRLIMLIEQRLSKSLSPKELLSNQTVAELAAHIRSTESRPKAAADRRALTA</sequence>
<dbReference type="Pfam" id="PF02801">
    <property type="entry name" value="Ketoacyl-synt_C"/>
    <property type="match status" value="1"/>
</dbReference>
<dbReference type="SMART" id="SM00823">
    <property type="entry name" value="PKS_PP"/>
    <property type="match status" value="3"/>
</dbReference>
<dbReference type="SMART" id="SM00825">
    <property type="entry name" value="PKS_KS"/>
    <property type="match status" value="1"/>
</dbReference>
<dbReference type="SUPFAM" id="SSF47336">
    <property type="entry name" value="ACP-like"/>
    <property type="match status" value="3"/>
</dbReference>
<protein>
    <submittedName>
        <fullName evidence="8">SDR family NAD(P)-dependent oxidoreductase</fullName>
    </submittedName>
</protein>
<dbReference type="InterPro" id="IPR020841">
    <property type="entry name" value="PKS_Beta-ketoAc_synthase_dom"/>
</dbReference>
<feature type="domain" description="Carrier" evidence="6">
    <location>
        <begin position="1291"/>
        <end position="1366"/>
    </location>
</feature>
<dbReference type="GO" id="GO:0005886">
    <property type="term" value="C:plasma membrane"/>
    <property type="evidence" value="ECO:0007669"/>
    <property type="project" value="TreeGrafter"/>
</dbReference>
<dbReference type="InterPro" id="IPR020806">
    <property type="entry name" value="PKS_PP-bd"/>
</dbReference>
<dbReference type="InterPro" id="IPR036291">
    <property type="entry name" value="NAD(P)-bd_dom_sf"/>
</dbReference>
<dbReference type="GO" id="GO:0004312">
    <property type="term" value="F:fatty acid synthase activity"/>
    <property type="evidence" value="ECO:0007669"/>
    <property type="project" value="TreeGrafter"/>
</dbReference>
<dbReference type="CDD" id="cd00833">
    <property type="entry name" value="PKS"/>
    <property type="match status" value="1"/>
</dbReference>
<evidence type="ECO:0000313" key="8">
    <source>
        <dbReference type="EMBL" id="MVA98341.1"/>
    </source>
</evidence>
<dbReference type="GO" id="GO:0006633">
    <property type="term" value="P:fatty acid biosynthetic process"/>
    <property type="evidence" value="ECO:0007669"/>
    <property type="project" value="InterPro"/>
</dbReference>
<name>A0A844QKB3_9HYPH</name>
<dbReference type="Gene3D" id="3.40.47.10">
    <property type="match status" value="1"/>
</dbReference>
<evidence type="ECO:0000313" key="9">
    <source>
        <dbReference type="Proteomes" id="UP000463224"/>
    </source>
</evidence>
<dbReference type="PROSITE" id="PS00606">
    <property type="entry name" value="KS3_1"/>
    <property type="match status" value="1"/>
</dbReference>
<dbReference type="Pfam" id="PF00109">
    <property type="entry name" value="ketoacyl-synt"/>
    <property type="match status" value="1"/>
</dbReference>
<dbReference type="GO" id="GO:0005737">
    <property type="term" value="C:cytoplasm"/>
    <property type="evidence" value="ECO:0007669"/>
    <property type="project" value="TreeGrafter"/>
</dbReference>
<keyword evidence="2" id="KW-0597">Phosphoprotein</keyword>
<feature type="compositionally biased region" description="Basic and acidic residues" evidence="5">
    <location>
        <begin position="92"/>
        <end position="101"/>
    </location>
</feature>
<dbReference type="InterPro" id="IPR014031">
    <property type="entry name" value="Ketoacyl_synth_C"/>
</dbReference>
<evidence type="ECO:0000256" key="1">
    <source>
        <dbReference type="ARBA" id="ARBA00022450"/>
    </source>
</evidence>
<dbReference type="EMBL" id="WPHG01000003">
    <property type="protein sequence ID" value="MVA98341.1"/>
    <property type="molecule type" value="Genomic_DNA"/>
</dbReference>
<dbReference type="RefSeq" id="WP_156713290.1">
    <property type="nucleotide sequence ID" value="NZ_WPHG01000003.1"/>
</dbReference>
<comment type="function">
    <text evidence="4">Involved in production of the polyketide antibiotic thailandamide.</text>
</comment>
<dbReference type="InterPro" id="IPR036736">
    <property type="entry name" value="ACP-like_sf"/>
</dbReference>
<accession>A0A844QKB3</accession>